<dbReference type="Proteomes" id="UP000464178">
    <property type="component" value="Chromosome"/>
</dbReference>
<keyword evidence="3" id="KW-1185">Reference proteome</keyword>
<dbReference type="EMBL" id="LR593886">
    <property type="protein sequence ID" value="VTR91766.1"/>
    <property type="molecule type" value="Genomic_DNA"/>
</dbReference>
<evidence type="ECO:0000256" key="1">
    <source>
        <dbReference type="SAM" id="Phobius"/>
    </source>
</evidence>
<dbReference type="KEGG" id="gms:SOIL9_59480"/>
<protein>
    <recommendedName>
        <fullName evidence="4">PH domain-containing protein</fullName>
    </recommendedName>
</protein>
<keyword evidence="1" id="KW-1133">Transmembrane helix</keyword>
<evidence type="ECO:0000313" key="3">
    <source>
        <dbReference type="Proteomes" id="UP000464178"/>
    </source>
</evidence>
<keyword evidence="1" id="KW-0472">Membrane</keyword>
<feature type="transmembrane region" description="Helical" evidence="1">
    <location>
        <begin position="41"/>
        <end position="59"/>
    </location>
</feature>
<accession>A0A6P2CTQ7</accession>
<proteinExistence type="predicted"/>
<gene>
    <name evidence="2" type="ORF">SOIL9_59480</name>
</gene>
<reference evidence="2 3" key="1">
    <citation type="submission" date="2019-05" db="EMBL/GenBank/DDBJ databases">
        <authorList>
            <consortium name="Science for Life Laboratories"/>
        </authorList>
    </citation>
    <scope>NUCLEOTIDE SEQUENCE [LARGE SCALE GENOMIC DNA]</scope>
    <source>
        <strain evidence="2">Soil9</strain>
    </source>
</reference>
<evidence type="ECO:0000313" key="2">
    <source>
        <dbReference type="EMBL" id="VTR91766.1"/>
    </source>
</evidence>
<sequence length="153" mass="17463">MAYLYYAAMLTAGSVFGFVLALLIALDVIVFDGITSTARGIILGAGVLFLVLGVVYFVWEYIGRDRRLLVFRDGLVYVYRGTPQVCRWAEIDEVIWTHHDANGVASYHLKLSSAPDLIFNSVYFRLEDIIRLGEILREELELYDDQAAWTEFR</sequence>
<dbReference type="AlphaFoldDB" id="A0A6P2CTQ7"/>
<evidence type="ECO:0008006" key="4">
    <source>
        <dbReference type="Google" id="ProtNLM"/>
    </source>
</evidence>
<organism evidence="2 3">
    <name type="scientific">Gemmata massiliana</name>
    <dbReference type="NCBI Taxonomy" id="1210884"/>
    <lineage>
        <taxon>Bacteria</taxon>
        <taxon>Pseudomonadati</taxon>
        <taxon>Planctomycetota</taxon>
        <taxon>Planctomycetia</taxon>
        <taxon>Gemmatales</taxon>
        <taxon>Gemmataceae</taxon>
        <taxon>Gemmata</taxon>
    </lineage>
</organism>
<dbReference type="RefSeq" id="WP_162666716.1">
    <property type="nucleotide sequence ID" value="NZ_LR593886.1"/>
</dbReference>
<name>A0A6P2CTQ7_9BACT</name>
<keyword evidence="1" id="KW-0812">Transmembrane</keyword>
<feature type="transmembrane region" description="Helical" evidence="1">
    <location>
        <begin position="6"/>
        <end position="29"/>
    </location>
</feature>